<dbReference type="InterPro" id="IPR016161">
    <property type="entry name" value="Ald_DH/histidinol_DH"/>
</dbReference>
<reference evidence="6" key="3">
    <citation type="submission" date="2025-09" db="UniProtKB">
        <authorList>
            <consortium name="Ensembl"/>
        </authorList>
    </citation>
    <scope>IDENTIFICATION</scope>
    <source>
        <strain evidence="6">Thoroughbred</strain>
    </source>
</reference>
<dbReference type="GO" id="GO:0004029">
    <property type="term" value="F:aldehyde dehydrogenase (NAD+) activity"/>
    <property type="evidence" value="ECO:0007669"/>
    <property type="project" value="UniProtKB-EC"/>
</dbReference>
<name>A0A9L0R023_HORSE</name>
<reference evidence="6" key="2">
    <citation type="submission" date="2025-08" db="UniProtKB">
        <authorList>
            <consortium name="Ensembl"/>
        </authorList>
    </citation>
    <scope>IDENTIFICATION</scope>
    <source>
        <strain evidence="6">Thoroughbred</strain>
    </source>
</reference>
<organism evidence="6 7">
    <name type="scientific">Equus caballus</name>
    <name type="common">Horse</name>
    <dbReference type="NCBI Taxonomy" id="9796"/>
    <lineage>
        <taxon>Eukaryota</taxon>
        <taxon>Metazoa</taxon>
        <taxon>Chordata</taxon>
        <taxon>Craniata</taxon>
        <taxon>Vertebrata</taxon>
        <taxon>Euteleostomi</taxon>
        <taxon>Mammalia</taxon>
        <taxon>Eutheria</taxon>
        <taxon>Laurasiatheria</taxon>
        <taxon>Perissodactyla</taxon>
        <taxon>Equidae</taxon>
        <taxon>Equus</taxon>
    </lineage>
</organism>
<dbReference type="SUPFAM" id="SSF53720">
    <property type="entry name" value="ALDH-like"/>
    <property type="match status" value="1"/>
</dbReference>
<comment type="similarity">
    <text evidence="1">Belongs to the aldehyde dehydrogenase family.</text>
</comment>
<dbReference type="Gene3D" id="3.40.605.10">
    <property type="entry name" value="Aldehyde Dehydrogenase, Chain A, domain 1"/>
    <property type="match status" value="1"/>
</dbReference>
<keyword evidence="2" id="KW-0560">Oxidoreductase</keyword>
<dbReference type="Proteomes" id="UP000002281">
    <property type="component" value="Chromosome 25"/>
</dbReference>
<evidence type="ECO:0000256" key="4">
    <source>
        <dbReference type="ARBA" id="ARBA00024226"/>
    </source>
</evidence>
<dbReference type="EC" id="1.2.1.3" evidence="4"/>
<proteinExistence type="inferred from homology"/>
<evidence type="ECO:0000256" key="2">
    <source>
        <dbReference type="ARBA" id="ARBA00023002"/>
    </source>
</evidence>
<feature type="domain" description="Aldehyde dehydrogenase" evidence="5">
    <location>
        <begin position="30"/>
        <end position="218"/>
    </location>
</feature>
<dbReference type="Ensembl" id="ENSECAT00000087894.1">
    <property type="protein sequence ID" value="ENSECAP00000056144.1"/>
    <property type="gene ID" value="ENSECAG00000050117.1"/>
</dbReference>
<accession>A0A9L0R023</accession>
<keyword evidence="7" id="KW-1185">Reference proteome</keyword>
<evidence type="ECO:0000313" key="6">
    <source>
        <dbReference type="Ensembl" id="ENSECAP00000056144.1"/>
    </source>
</evidence>
<dbReference type="AlphaFoldDB" id="A0A9L0R023"/>
<dbReference type="Pfam" id="PF00171">
    <property type="entry name" value="Aldedh"/>
    <property type="match status" value="1"/>
</dbReference>
<dbReference type="GeneTree" id="ENSGT00940000162530"/>
<evidence type="ECO:0000259" key="5">
    <source>
        <dbReference type="Pfam" id="PF00171"/>
    </source>
</evidence>
<evidence type="ECO:0000256" key="3">
    <source>
        <dbReference type="ARBA" id="ARBA00023027"/>
    </source>
</evidence>
<dbReference type="FunFam" id="3.40.605.10:FF:000029">
    <property type="entry name" value="Aldehyde dehydrogenase, mitochondrial"/>
    <property type="match status" value="1"/>
</dbReference>
<dbReference type="InterPro" id="IPR015590">
    <property type="entry name" value="Aldehyde_DH_dom"/>
</dbReference>
<sequence length="244" mass="26561">CQSSGTCPVLHPAIHHKQLFINSERQDAVSKKTFPTVNPTTGEVIGHVAEGDRADVDPAMRALDASEQGWLLNRLADLVERGHVYLASQETLDNGKPFQESYILDLDDIIKVYQYFAGWADKWHSKSIPMEGEHFCFTPHEPVGICGQIIPWNFPLVMQGWKLAPALAMAKTVVVKVAEQTLLSALYLASLIKESGFPPGVVNINTGYGPTAGAAIAHFSVVGSVWGSGVSLSSPRFLMVCKMT</sequence>
<reference evidence="6 7" key="1">
    <citation type="journal article" date="2009" name="Science">
        <title>Genome sequence, comparative analysis, and population genetics of the domestic horse.</title>
        <authorList>
            <consortium name="Broad Institute Genome Sequencing Platform"/>
            <consortium name="Broad Institute Whole Genome Assembly Team"/>
            <person name="Wade C.M."/>
            <person name="Giulotto E."/>
            <person name="Sigurdsson S."/>
            <person name="Zoli M."/>
            <person name="Gnerre S."/>
            <person name="Imsland F."/>
            <person name="Lear T.L."/>
            <person name="Adelson D.L."/>
            <person name="Bailey E."/>
            <person name="Bellone R.R."/>
            <person name="Bloecker H."/>
            <person name="Distl O."/>
            <person name="Edgar R.C."/>
            <person name="Garber M."/>
            <person name="Leeb T."/>
            <person name="Mauceli E."/>
            <person name="MacLeod J.N."/>
            <person name="Penedo M.C.T."/>
            <person name="Raison J.M."/>
            <person name="Sharpe T."/>
            <person name="Vogel J."/>
            <person name="Andersson L."/>
            <person name="Antczak D.F."/>
            <person name="Biagi T."/>
            <person name="Binns M.M."/>
            <person name="Chowdhary B.P."/>
            <person name="Coleman S.J."/>
            <person name="Della Valle G."/>
            <person name="Fryc S."/>
            <person name="Guerin G."/>
            <person name="Hasegawa T."/>
            <person name="Hill E.W."/>
            <person name="Jurka J."/>
            <person name="Kiialainen A."/>
            <person name="Lindgren G."/>
            <person name="Liu J."/>
            <person name="Magnani E."/>
            <person name="Mickelson J.R."/>
            <person name="Murray J."/>
            <person name="Nergadze S.G."/>
            <person name="Onofrio R."/>
            <person name="Pedroni S."/>
            <person name="Piras M.F."/>
            <person name="Raudsepp T."/>
            <person name="Rocchi M."/>
            <person name="Roeed K.H."/>
            <person name="Ryder O.A."/>
            <person name="Searle S."/>
            <person name="Skow L."/>
            <person name="Swinburne J.E."/>
            <person name="Syvaenen A.C."/>
            <person name="Tozaki T."/>
            <person name="Valberg S.J."/>
            <person name="Vaudin M."/>
            <person name="White J.R."/>
            <person name="Zody M.C."/>
            <person name="Lander E.S."/>
            <person name="Lindblad-Toh K."/>
        </authorList>
    </citation>
    <scope>NUCLEOTIDE SEQUENCE [LARGE SCALE GENOMIC DNA]</scope>
    <source>
        <strain evidence="6 7">Thoroughbred</strain>
    </source>
</reference>
<keyword evidence="3" id="KW-0520">NAD</keyword>
<dbReference type="PANTHER" id="PTHR11699">
    <property type="entry name" value="ALDEHYDE DEHYDROGENASE-RELATED"/>
    <property type="match status" value="1"/>
</dbReference>
<dbReference type="InterPro" id="IPR016162">
    <property type="entry name" value="Ald_DH_N"/>
</dbReference>
<protein>
    <recommendedName>
        <fullName evidence="4">aldehyde dehydrogenase (NAD(+))</fullName>
        <ecNumber evidence="4">1.2.1.3</ecNumber>
    </recommendedName>
</protein>
<evidence type="ECO:0000256" key="1">
    <source>
        <dbReference type="ARBA" id="ARBA00009986"/>
    </source>
</evidence>
<evidence type="ECO:0000313" key="7">
    <source>
        <dbReference type="Proteomes" id="UP000002281"/>
    </source>
</evidence>